<dbReference type="AlphaFoldDB" id="A0A0D3HYE7"/>
<keyword evidence="4 8" id="KW-1133">Transmembrane helix</keyword>
<protein>
    <recommendedName>
        <fullName evidence="7">Heme O synthase</fullName>
    </recommendedName>
</protein>
<dbReference type="Pfam" id="PF01040">
    <property type="entry name" value="UbiA"/>
    <property type="match status" value="1"/>
</dbReference>
<dbReference type="PaxDb" id="2903-EOD04032"/>
<feature type="transmembrane region" description="Helical" evidence="8">
    <location>
        <begin position="321"/>
        <end position="343"/>
    </location>
</feature>
<feature type="transmembrane region" description="Helical" evidence="8">
    <location>
        <begin position="219"/>
        <end position="239"/>
    </location>
</feature>
<dbReference type="InterPro" id="IPR000537">
    <property type="entry name" value="UbiA_prenyltransferase"/>
</dbReference>
<dbReference type="PANTHER" id="PTHR43448">
    <property type="entry name" value="PROTOHEME IX FARNESYLTRANSFERASE, MITOCHONDRIAL"/>
    <property type="match status" value="1"/>
</dbReference>
<keyword evidence="10" id="KW-1185">Reference proteome</keyword>
<organism evidence="9 10">
    <name type="scientific">Emiliania huxleyi (strain CCMP1516)</name>
    <dbReference type="NCBI Taxonomy" id="280463"/>
    <lineage>
        <taxon>Eukaryota</taxon>
        <taxon>Haptista</taxon>
        <taxon>Haptophyta</taxon>
        <taxon>Prymnesiophyceae</taxon>
        <taxon>Isochrysidales</taxon>
        <taxon>Noelaerhabdaceae</taxon>
        <taxon>Emiliania</taxon>
    </lineage>
</organism>
<feature type="transmembrane region" description="Helical" evidence="8">
    <location>
        <begin position="93"/>
        <end position="115"/>
    </location>
</feature>
<keyword evidence="6 8" id="KW-0472">Membrane</keyword>
<dbReference type="GO" id="GO:0005739">
    <property type="term" value="C:mitochondrion"/>
    <property type="evidence" value="ECO:0007669"/>
    <property type="project" value="TreeGrafter"/>
</dbReference>
<keyword evidence="2" id="KW-0808">Transferase</keyword>
<evidence type="ECO:0000313" key="9">
    <source>
        <dbReference type="EnsemblProtists" id="EOD04032"/>
    </source>
</evidence>
<dbReference type="GO" id="GO:0016020">
    <property type="term" value="C:membrane"/>
    <property type="evidence" value="ECO:0007669"/>
    <property type="project" value="UniProtKB-SubCell"/>
</dbReference>
<name>A0A0D3HYE7_EMIH1</name>
<keyword evidence="3 8" id="KW-0812">Transmembrane</keyword>
<dbReference type="RefSeq" id="XP_005756461.1">
    <property type="nucleotide sequence ID" value="XM_005756404.1"/>
</dbReference>
<comment type="subcellular location">
    <subcellularLocation>
        <location evidence="1">Membrane</location>
        <topology evidence="1">Multi-pass membrane protein</topology>
    </subcellularLocation>
</comment>
<sequence length="406" mass="42026">MRLGCRLGGARPARLLCARRLSTSGLPSPLPPLPPSQPTAAAGAESALAPAAPGLLGLPSIYLELSKAKLSGLVVMTTGAGHLLAQLPLDPLLLGATLSGTFLCAASANTLNQVIEIPRDARMARTAKRPLPSGRISPAHALAFATTTGGAGVGTLLALTNPTTAALGAATIGLYAGVYTPLKPVTHYNTWVGAVVGAVPPLMGWTAAGGELLSPEAALLSGALFLWQIPHFLALAWMYRADYAAGGYEMLPRRDPTGQRTAAVCLEYSCYLTALPFAVWASGLTGCMFAVESLAFNGVMLAAAARFVLAPPNARVQQAQYARRLFFASLGYLPLFFGCLLLHQQSNRHAATEDEEAGRQYCLHEQLEAPSLCPKGAADEVAAVAHEVAAGAAAGLAGSRQTQPPS</sequence>
<dbReference type="GO" id="GO:0008495">
    <property type="term" value="F:protoheme IX farnesyltransferase activity"/>
    <property type="evidence" value="ECO:0007669"/>
    <property type="project" value="InterPro"/>
</dbReference>
<evidence type="ECO:0000256" key="4">
    <source>
        <dbReference type="ARBA" id="ARBA00022989"/>
    </source>
</evidence>
<evidence type="ECO:0000256" key="7">
    <source>
        <dbReference type="ARBA" id="ARBA00030253"/>
    </source>
</evidence>
<dbReference type="FunFam" id="1.10.357.140:FF:000006">
    <property type="entry name" value="Protoheme IX farnesyltransferase, mitochondrial"/>
    <property type="match status" value="1"/>
</dbReference>
<dbReference type="eggNOG" id="KOG1380">
    <property type="taxonomic scope" value="Eukaryota"/>
</dbReference>
<dbReference type="HAMAP" id="MF_00154">
    <property type="entry name" value="CyoE_CtaB"/>
    <property type="match status" value="1"/>
</dbReference>
<feature type="transmembrane region" description="Helical" evidence="8">
    <location>
        <begin position="260"/>
        <end position="282"/>
    </location>
</feature>
<evidence type="ECO:0000256" key="6">
    <source>
        <dbReference type="ARBA" id="ARBA00023136"/>
    </source>
</evidence>
<evidence type="ECO:0000313" key="10">
    <source>
        <dbReference type="Proteomes" id="UP000013827"/>
    </source>
</evidence>
<dbReference type="InterPro" id="IPR044878">
    <property type="entry name" value="UbiA_sf"/>
</dbReference>
<reference evidence="9" key="2">
    <citation type="submission" date="2024-10" db="UniProtKB">
        <authorList>
            <consortium name="EnsemblProtists"/>
        </authorList>
    </citation>
    <scope>IDENTIFICATION</scope>
</reference>
<evidence type="ECO:0000256" key="3">
    <source>
        <dbReference type="ARBA" id="ARBA00022692"/>
    </source>
</evidence>
<proteinExistence type="inferred from homology"/>
<evidence type="ECO:0000256" key="2">
    <source>
        <dbReference type="ARBA" id="ARBA00022679"/>
    </source>
</evidence>
<dbReference type="Proteomes" id="UP000013827">
    <property type="component" value="Unassembled WGS sequence"/>
</dbReference>
<feature type="transmembrane region" description="Helical" evidence="8">
    <location>
        <begin position="136"/>
        <end position="159"/>
    </location>
</feature>
<dbReference type="HOGENOM" id="CLU_029631_1_0_1"/>
<feature type="transmembrane region" description="Helical" evidence="8">
    <location>
        <begin position="288"/>
        <end position="309"/>
    </location>
</feature>
<dbReference type="STRING" id="2903.R1B4P3"/>
<accession>A0A0D3HYE7</accession>
<evidence type="ECO:0000256" key="5">
    <source>
        <dbReference type="ARBA" id="ARBA00023133"/>
    </source>
</evidence>
<evidence type="ECO:0000256" key="1">
    <source>
        <dbReference type="ARBA" id="ARBA00004141"/>
    </source>
</evidence>
<reference evidence="10" key="1">
    <citation type="journal article" date="2013" name="Nature">
        <title>Pan genome of the phytoplankton Emiliania underpins its global distribution.</title>
        <authorList>
            <person name="Read B.A."/>
            <person name="Kegel J."/>
            <person name="Klute M.J."/>
            <person name="Kuo A."/>
            <person name="Lefebvre S.C."/>
            <person name="Maumus F."/>
            <person name="Mayer C."/>
            <person name="Miller J."/>
            <person name="Monier A."/>
            <person name="Salamov A."/>
            <person name="Young J."/>
            <person name="Aguilar M."/>
            <person name="Claverie J.M."/>
            <person name="Frickenhaus S."/>
            <person name="Gonzalez K."/>
            <person name="Herman E.K."/>
            <person name="Lin Y.C."/>
            <person name="Napier J."/>
            <person name="Ogata H."/>
            <person name="Sarno A.F."/>
            <person name="Shmutz J."/>
            <person name="Schroeder D."/>
            <person name="de Vargas C."/>
            <person name="Verret F."/>
            <person name="von Dassow P."/>
            <person name="Valentin K."/>
            <person name="Van de Peer Y."/>
            <person name="Wheeler G."/>
            <person name="Dacks J.B."/>
            <person name="Delwiche C.F."/>
            <person name="Dyhrman S.T."/>
            <person name="Glockner G."/>
            <person name="John U."/>
            <person name="Richards T."/>
            <person name="Worden A.Z."/>
            <person name="Zhang X."/>
            <person name="Grigoriev I.V."/>
            <person name="Allen A.E."/>
            <person name="Bidle K."/>
            <person name="Borodovsky M."/>
            <person name="Bowler C."/>
            <person name="Brownlee C."/>
            <person name="Cock J.M."/>
            <person name="Elias M."/>
            <person name="Gladyshev V.N."/>
            <person name="Groth M."/>
            <person name="Guda C."/>
            <person name="Hadaegh A."/>
            <person name="Iglesias-Rodriguez M.D."/>
            <person name="Jenkins J."/>
            <person name="Jones B.M."/>
            <person name="Lawson T."/>
            <person name="Leese F."/>
            <person name="Lindquist E."/>
            <person name="Lobanov A."/>
            <person name="Lomsadze A."/>
            <person name="Malik S.B."/>
            <person name="Marsh M.E."/>
            <person name="Mackinder L."/>
            <person name="Mock T."/>
            <person name="Mueller-Roeber B."/>
            <person name="Pagarete A."/>
            <person name="Parker M."/>
            <person name="Probert I."/>
            <person name="Quesneville H."/>
            <person name="Raines C."/>
            <person name="Rensing S.A."/>
            <person name="Riano-Pachon D.M."/>
            <person name="Richier S."/>
            <person name="Rokitta S."/>
            <person name="Shiraiwa Y."/>
            <person name="Soanes D.M."/>
            <person name="van der Giezen M."/>
            <person name="Wahlund T.M."/>
            <person name="Williams B."/>
            <person name="Wilson W."/>
            <person name="Wolfe G."/>
            <person name="Wurch L.L."/>
        </authorList>
    </citation>
    <scope>NUCLEOTIDE SEQUENCE</scope>
</reference>
<dbReference type="KEGG" id="ehx:EMIHUDRAFT_466261"/>
<feature type="transmembrane region" description="Helical" evidence="8">
    <location>
        <begin position="189"/>
        <end position="207"/>
    </location>
</feature>
<feature type="transmembrane region" description="Helical" evidence="8">
    <location>
        <begin position="165"/>
        <end position="182"/>
    </location>
</feature>
<dbReference type="NCBIfam" id="TIGR01473">
    <property type="entry name" value="cyoE_ctaB"/>
    <property type="match status" value="1"/>
</dbReference>
<dbReference type="GO" id="GO:0006784">
    <property type="term" value="P:heme A biosynthetic process"/>
    <property type="evidence" value="ECO:0007669"/>
    <property type="project" value="TreeGrafter"/>
</dbReference>
<evidence type="ECO:0000256" key="8">
    <source>
        <dbReference type="SAM" id="Phobius"/>
    </source>
</evidence>
<dbReference type="PANTHER" id="PTHR43448:SF2">
    <property type="entry name" value="PROTOHEME IX FARNESYLTRANSFERASE, MITOCHONDRIAL"/>
    <property type="match status" value="1"/>
</dbReference>
<dbReference type="OMA" id="MGREPDF"/>
<keyword evidence="5" id="KW-0350">Heme biosynthesis</keyword>
<dbReference type="GeneID" id="17250225"/>
<dbReference type="EnsemblProtists" id="EOD04032">
    <property type="protein sequence ID" value="EOD04032"/>
    <property type="gene ID" value="EMIHUDRAFT_466261"/>
</dbReference>
<dbReference type="InterPro" id="IPR006369">
    <property type="entry name" value="Protohaem_IX_farnesylTrfase"/>
</dbReference>
<dbReference type="Gene3D" id="1.10.357.140">
    <property type="entry name" value="UbiA prenyltransferase"/>
    <property type="match status" value="1"/>
</dbReference>
<dbReference type="CDD" id="cd13957">
    <property type="entry name" value="PT_UbiA_Cox10"/>
    <property type="match status" value="1"/>
</dbReference>